<dbReference type="Pfam" id="PF00097">
    <property type="entry name" value="zf-C3HC4"/>
    <property type="match status" value="1"/>
</dbReference>
<feature type="domain" description="RING-type" evidence="9">
    <location>
        <begin position="10"/>
        <end position="50"/>
    </location>
</feature>
<dbReference type="SMART" id="SM00449">
    <property type="entry name" value="SPRY"/>
    <property type="match status" value="1"/>
</dbReference>
<evidence type="ECO:0000256" key="5">
    <source>
        <dbReference type="ARBA" id="ARBA00022771"/>
    </source>
</evidence>
<dbReference type="SUPFAM" id="SSF57850">
    <property type="entry name" value="RING/U-box"/>
    <property type="match status" value="1"/>
</dbReference>
<evidence type="ECO:0000259" key="10">
    <source>
        <dbReference type="PROSITE" id="PS50119"/>
    </source>
</evidence>
<dbReference type="PROSITE" id="PS50119">
    <property type="entry name" value="ZF_BBOX"/>
    <property type="match status" value="1"/>
</dbReference>
<dbReference type="InterPro" id="IPR018957">
    <property type="entry name" value="Znf_C3HC4_RING-type"/>
</dbReference>
<evidence type="ECO:0000259" key="11">
    <source>
        <dbReference type="PROSITE" id="PS50188"/>
    </source>
</evidence>
<reference evidence="12" key="1">
    <citation type="submission" date="2025-08" db="UniProtKB">
        <authorList>
            <consortium name="Ensembl"/>
        </authorList>
    </citation>
    <scope>IDENTIFICATION</scope>
</reference>
<reference evidence="12" key="2">
    <citation type="submission" date="2025-09" db="UniProtKB">
        <authorList>
            <consortium name="Ensembl"/>
        </authorList>
    </citation>
    <scope>IDENTIFICATION</scope>
</reference>
<dbReference type="AlphaFoldDB" id="A0A673II98"/>
<accession>A0A673II98</accession>
<evidence type="ECO:0000256" key="3">
    <source>
        <dbReference type="ARBA" id="ARBA00022490"/>
    </source>
</evidence>
<dbReference type="Gene3D" id="3.30.40.10">
    <property type="entry name" value="Zinc/RING finger domain, C3HC4 (zinc finger)"/>
    <property type="match status" value="1"/>
</dbReference>
<dbReference type="InterPro" id="IPR000315">
    <property type="entry name" value="Znf_B-box"/>
</dbReference>
<evidence type="ECO:0000313" key="12">
    <source>
        <dbReference type="Ensembl" id="ENSSRHP00000038559.1"/>
    </source>
</evidence>
<comment type="subcellular location">
    <subcellularLocation>
        <location evidence="1">Cytoplasm</location>
    </subcellularLocation>
</comment>
<dbReference type="PROSITE" id="PS50188">
    <property type="entry name" value="B302_SPRY"/>
    <property type="match status" value="1"/>
</dbReference>
<dbReference type="Pfam" id="PF00622">
    <property type="entry name" value="SPRY"/>
    <property type="match status" value="1"/>
</dbReference>
<dbReference type="SMART" id="SM00336">
    <property type="entry name" value="BBOX"/>
    <property type="match status" value="1"/>
</dbReference>
<dbReference type="InterPro" id="IPR013083">
    <property type="entry name" value="Znf_RING/FYVE/PHD"/>
</dbReference>
<evidence type="ECO:0000256" key="2">
    <source>
        <dbReference type="ARBA" id="ARBA00008518"/>
    </source>
</evidence>
<organism evidence="12 13">
    <name type="scientific">Sinocyclocheilus rhinocerous</name>
    <dbReference type="NCBI Taxonomy" id="307959"/>
    <lineage>
        <taxon>Eukaryota</taxon>
        <taxon>Metazoa</taxon>
        <taxon>Chordata</taxon>
        <taxon>Craniata</taxon>
        <taxon>Vertebrata</taxon>
        <taxon>Euteleostomi</taxon>
        <taxon>Actinopterygii</taxon>
        <taxon>Neopterygii</taxon>
        <taxon>Teleostei</taxon>
        <taxon>Ostariophysi</taxon>
        <taxon>Cypriniformes</taxon>
        <taxon>Cyprinidae</taxon>
        <taxon>Cyprininae</taxon>
        <taxon>Sinocyclocheilus</taxon>
    </lineage>
</organism>
<protein>
    <recommendedName>
        <fullName evidence="14">Tripartite motif-containing protein 35-like</fullName>
    </recommendedName>
</protein>
<dbReference type="InterPro" id="IPR001841">
    <property type="entry name" value="Znf_RING"/>
</dbReference>
<dbReference type="SMART" id="SM00184">
    <property type="entry name" value="RING"/>
    <property type="match status" value="1"/>
</dbReference>
<keyword evidence="13" id="KW-1185">Reference proteome</keyword>
<dbReference type="CDD" id="cd19800">
    <property type="entry name" value="Bbox2_xNF7-like"/>
    <property type="match status" value="1"/>
</dbReference>
<dbReference type="InterPro" id="IPR003877">
    <property type="entry name" value="SPRY_dom"/>
</dbReference>
<dbReference type="PRINTS" id="PR01407">
    <property type="entry name" value="BUTYPHLNCDUF"/>
</dbReference>
<dbReference type="InterPro" id="IPR006574">
    <property type="entry name" value="PRY"/>
</dbReference>
<dbReference type="PROSITE" id="PS00518">
    <property type="entry name" value="ZF_RING_1"/>
    <property type="match status" value="1"/>
</dbReference>
<dbReference type="GO" id="GO:0005737">
    <property type="term" value="C:cytoplasm"/>
    <property type="evidence" value="ECO:0007669"/>
    <property type="project" value="UniProtKB-SubCell"/>
</dbReference>
<evidence type="ECO:0000313" key="13">
    <source>
        <dbReference type="Proteomes" id="UP000472270"/>
    </source>
</evidence>
<keyword evidence="5 7" id="KW-0863">Zinc-finger</keyword>
<evidence type="ECO:0000259" key="9">
    <source>
        <dbReference type="PROSITE" id="PS50089"/>
    </source>
</evidence>
<dbReference type="PANTHER" id="PTHR24103">
    <property type="entry name" value="E3 UBIQUITIN-PROTEIN LIGASE TRIM"/>
    <property type="match status" value="1"/>
</dbReference>
<keyword evidence="3" id="KW-0963">Cytoplasm</keyword>
<name>A0A673II98_9TELE</name>
<dbReference type="Pfam" id="PF00643">
    <property type="entry name" value="zf-B_box"/>
    <property type="match status" value="1"/>
</dbReference>
<evidence type="ECO:0000256" key="7">
    <source>
        <dbReference type="PROSITE-ProRule" id="PRU00024"/>
    </source>
</evidence>
<keyword evidence="6" id="KW-0862">Zinc</keyword>
<evidence type="ECO:0008006" key="14">
    <source>
        <dbReference type="Google" id="ProtNLM"/>
    </source>
</evidence>
<dbReference type="InterPro" id="IPR017907">
    <property type="entry name" value="Znf_RING_CS"/>
</dbReference>
<keyword evidence="8" id="KW-0175">Coiled coil</keyword>
<proteinExistence type="inferred from homology"/>
<dbReference type="Proteomes" id="UP000472270">
    <property type="component" value="Unassembled WGS sequence"/>
</dbReference>
<dbReference type="SMART" id="SM00589">
    <property type="entry name" value="PRY"/>
    <property type="match status" value="1"/>
</dbReference>
<dbReference type="SUPFAM" id="SSF57845">
    <property type="entry name" value="B-box zinc-binding domain"/>
    <property type="match status" value="1"/>
</dbReference>
<dbReference type="InterPro" id="IPR001870">
    <property type="entry name" value="B30.2/SPRY"/>
</dbReference>
<evidence type="ECO:0000256" key="6">
    <source>
        <dbReference type="ARBA" id="ARBA00022833"/>
    </source>
</evidence>
<dbReference type="CDD" id="cd12893">
    <property type="entry name" value="SPRY_PRY_TRIM35"/>
    <property type="match status" value="1"/>
</dbReference>
<dbReference type="GO" id="GO:0008270">
    <property type="term" value="F:zinc ion binding"/>
    <property type="evidence" value="ECO:0007669"/>
    <property type="project" value="UniProtKB-KW"/>
</dbReference>
<dbReference type="InterPro" id="IPR003879">
    <property type="entry name" value="Butyrophylin_SPRY"/>
</dbReference>
<dbReference type="SUPFAM" id="SSF49899">
    <property type="entry name" value="Concanavalin A-like lectins/glucanases"/>
    <property type="match status" value="1"/>
</dbReference>
<dbReference type="PROSITE" id="PS50089">
    <property type="entry name" value="ZF_RING_2"/>
    <property type="match status" value="1"/>
</dbReference>
<dbReference type="FunFam" id="2.60.120.920:FF:000004">
    <property type="entry name" value="Butyrophilin subfamily 1 member A1"/>
    <property type="match status" value="1"/>
</dbReference>
<feature type="domain" description="B box-type" evidence="10">
    <location>
        <begin position="81"/>
        <end position="122"/>
    </location>
</feature>
<feature type="domain" description="B30.2/SPRY" evidence="11">
    <location>
        <begin position="264"/>
        <end position="456"/>
    </location>
</feature>
<dbReference type="InterPro" id="IPR043136">
    <property type="entry name" value="B30.2/SPRY_sf"/>
</dbReference>
<dbReference type="Gene3D" id="2.60.120.920">
    <property type="match status" value="1"/>
</dbReference>
<evidence type="ECO:0000256" key="8">
    <source>
        <dbReference type="SAM" id="Coils"/>
    </source>
</evidence>
<comment type="similarity">
    <text evidence="2">Belongs to the TRIM/RBCC family.</text>
</comment>
<dbReference type="Gene3D" id="3.30.160.60">
    <property type="entry name" value="Classic Zinc Finger"/>
    <property type="match status" value="1"/>
</dbReference>
<dbReference type="InterPro" id="IPR013320">
    <property type="entry name" value="ConA-like_dom_sf"/>
</dbReference>
<evidence type="ECO:0000256" key="4">
    <source>
        <dbReference type="ARBA" id="ARBA00022723"/>
    </source>
</evidence>
<dbReference type="InterPro" id="IPR050143">
    <property type="entry name" value="TRIM/RBCC"/>
</dbReference>
<evidence type="ECO:0000256" key="1">
    <source>
        <dbReference type="ARBA" id="ARBA00004496"/>
    </source>
</evidence>
<dbReference type="Pfam" id="PF13765">
    <property type="entry name" value="PRY"/>
    <property type="match status" value="1"/>
</dbReference>
<sequence length="474" mass="55372">MSFSKEDLICPVCREIFIDPVLLSCTHSFCRYCLQRFWEKQGHKPCPLCRRRVSKEAPLNLNLKNLCEAYQEERRRKSSIGDEAVCSLHNEKLKLFCLDDQQAVCLVCRDSRKHTNHKFCPIDEALTDNKEKLQDLLNHLQEKLIKFEDFKENLDKSAKHIKAQARCTEKQIKAEFQKLHQLLHDEEAIRITALREEEKQKSQKMIDKIEETSKQIVYLTRTIRDTEEQMKAGDDSFLRVPMSQHGLSDPENVSEMLIDVPKHLSNLKFTVLQKMQEYIKYTPVTLDPNTAHCTLIVSDDLTSVRFRDEEKLLPDNLERFDCRECVLGSEGFDSGLHCWDIEVGDLTNWTFGVMTESAQRKDDVLTKKGLWVLGYASGEYYAFVTPEQSPPLSVKNKLQKIRVQLNYEKGKLSFIDPLNNAYIHTFTQKFTEKVYPWFGVRCDICPLVILPLSLRFYSHVCALVYNRDIIYYYL</sequence>
<keyword evidence="4" id="KW-0479">Metal-binding</keyword>
<feature type="coiled-coil region" evidence="8">
    <location>
        <begin position="123"/>
        <end position="150"/>
    </location>
</feature>
<feature type="coiled-coil region" evidence="8">
    <location>
        <begin position="195"/>
        <end position="229"/>
    </location>
</feature>
<dbReference type="Ensembl" id="ENSSRHT00000039663.1">
    <property type="protein sequence ID" value="ENSSRHP00000038559.1"/>
    <property type="gene ID" value="ENSSRHG00000019654.1"/>
</dbReference>